<evidence type="ECO:0000313" key="1">
    <source>
        <dbReference type="EMBL" id="KKP44334.1"/>
    </source>
</evidence>
<protein>
    <recommendedName>
        <fullName evidence="3">BrnT family toxin</fullName>
    </recommendedName>
</protein>
<dbReference type="Pfam" id="PF04365">
    <property type="entry name" value="BrnT_toxin"/>
    <property type="match status" value="1"/>
</dbReference>
<proteinExistence type="predicted"/>
<dbReference type="Gene3D" id="3.10.450.530">
    <property type="entry name" value="Ribonuclease toxin, BrnT, of type II toxin-antitoxin system"/>
    <property type="match status" value="1"/>
</dbReference>
<dbReference type="AlphaFoldDB" id="A0A0F9ZJP2"/>
<sequence length="99" mass="12029">MYNVMDGFEWDDWNKNKNWIKHKATYRECEEVFFNSPRITYKDIKHSLLEKRHGILGKTDNKRLLHITFTVRGNLVRVISARDMNKKEKIKYAKKQKDK</sequence>
<accession>A0A0F9ZJP2</accession>
<evidence type="ECO:0008006" key="3">
    <source>
        <dbReference type="Google" id="ProtNLM"/>
    </source>
</evidence>
<dbReference type="STRING" id="1618566.UR35_C0009G0045"/>
<dbReference type="InterPro" id="IPR038573">
    <property type="entry name" value="BrnT_sf"/>
</dbReference>
<dbReference type="EMBL" id="LBOW01000009">
    <property type="protein sequence ID" value="KKP44334.1"/>
    <property type="molecule type" value="Genomic_DNA"/>
</dbReference>
<name>A0A0F9ZJP2_9BACT</name>
<comment type="caution">
    <text evidence="1">The sequence shown here is derived from an EMBL/GenBank/DDBJ whole genome shotgun (WGS) entry which is preliminary data.</text>
</comment>
<gene>
    <name evidence="1" type="ORF">UR35_C0009G0045</name>
</gene>
<reference evidence="1 2" key="1">
    <citation type="journal article" date="2015" name="Nature">
        <title>rRNA introns, odd ribosomes, and small enigmatic genomes across a large radiation of phyla.</title>
        <authorList>
            <person name="Brown C.T."/>
            <person name="Hug L.A."/>
            <person name="Thomas B.C."/>
            <person name="Sharon I."/>
            <person name="Castelle C.J."/>
            <person name="Singh A."/>
            <person name="Wilkins M.J."/>
            <person name="Williams K.H."/>
            <person name="Banfield J.F."/>
        </authorList>
    </citation>
    <scope>NUCLEOTIDE SEQUENCE [LARGE SCALE GENOMIC DNA]</scope>
</reference>
<evidence type="ECO:0000313" key="2">
    <source>
        <dbReference type="Proteomes" id="UP000034778"/>
    </source>
</evidence>
<dbReference type="InterPro" id="IPR007460">
    <property type="entry name" value="BrnT_toxin"/>
</dbReference>
<organism evidence="1 2">
    <name type="scientific">Candidatus Woesebacteria bacterium GW2011_GWB1_33_22</name>
    <dbReference type="NCBI Taxonomy" id="1618566"/>
    <lineage>
        <taxon>Bacteria</taxon>
        <taxon>Candidatus Woeseibacteriota</taxon>
    </lineage>
</organism>
<dbReference type="Proteomes" id="UP000034778">
    <property type="component" value="Unassembled WGS sequence"/>
</dbReference>